<evidence type="ECO:0000259" key="1">
    <source>
        <dbReference type="Pfam" id="PF21780"/>
    </source>
</evidence>
<gene>
    <name evidence="2" type="ORF">Pro02_51590</name>
</gene>
<dbReference type="EMBL" id="BOOI01000049">
    <property type="protein sequence ID" value="GIH86751.1"/>
    <property type="molecule type" value="Genomic_DNA"/>
</dbReference>
<evidence type="ECO:0000313" key="2">
    <source>
        <dbReference type="EMBL" id="GIH86751.1"/>
    </source>
</evidence>
<reference evidence="2" key="1">
    <citation type="submission" date="2021-01" db="EMBL/GenBank/DDBJ databases">
        <title>Whole genome shotgun sequence of Planobispora rosea NBRC 15558.</title>
        <authorList>
            <person name="Komaki H."/>
            <person name="Tamura T."/>
        </authorList>
    </citation>
    <scope>NUCLEOTIDE SEQUENCE</scope>
    <source>
        <strain evidence="2">NBRC 15558</strain>
    </source>
</reference>
<comment type="caution">
    <text evidence="2">The sequence shown here is derived from an EMBL/GenBank/DDBJ whole genome shotgun (WGS) entry which is preliminary data.</text>
</comment>
<name>A0A8J3S691_PLARO</name>
<accession>A0A8J3S691</accession>
<keyword evidence="3" id="KW-1185">Reference proteome</keyword>
<proteinExistence type="predicted"/>
<organism evidence="2 3">
    <name type="scientific">Planobispora rosea</name>
    <dbReference type="NCBI Taxonomy" id="35762"/>
    <lineage>
        <taxon>Bacteria</taxon>
        <taxon>Bacillati</taxon>
        <taxon>Actinomycetota</taxon>
        <taxon>Actinomycetes</taxon>
        <taxon>Streptosporangiales</taxon>
        <taxon>Streptosporangiaceae</taxon>
        <taxon>Planobispora</taxon>
    </lineage>
</organism>
<dbReference type="Proteomes" id="UP000655044">
    <property type="component" value="Unassembled WGS sequence"/>
</dbReference>
<dbReference type="AlphaFoldDB" id="A0A8J3S691"/>
<feature type="domain" description="DUF6875" evidence="1">
    <location>
        <begin position="35"/>
        <end position="211"/>
    </location>
</feature>
<dbReference type="InterPro" id="IPR049240">
    <property type="entry name" value="DUF6875"/>
</dbReference>
<dbReference type="RefSeq" id="WP_068923059.1">
    <property type="nucleotide sequence ID" value="NZ_BMQP01000032.1"/>
</dbReference>
<sequence length="221" mass="24746">MIRHPDHDDLVLIEMGDLDLTPPPPDVAEHLPALRTVREWMGDYLCRPLPELGRRGAVCPYTSTSMDKGRAFLAVQPGRPAGVDEVTRSVRPYREWFMRLAPAGEILSTYTTLMILFPDARREDLPAIDAAQAALKASYVSEGLMIGEFHQGPPDKPGLWNPDLRPLASPVAMLVIRHMVATDFPFLRDDHDHMRAYLSWFGDEVPAHLRESVRAAAESLS</sequence>
<evidence type="ECO:0000313" key="3">
    <source>
        <dbReference type="Proteomes" id="UP000655044"/>
    </source>
</evidence>
<dbReference type="OrthoDB" id="8420726at2"/>
<protein>
    <recommendedName>
        <fullName evidence="1">DUF6875 domain-containing protein</fullName>
    </recommendedName>
</protein>
<dbReference type="Pfam" id="PF21780">
    <property type="entry name" value="DUF6875"/>
    <property type="match status" value="1"/>
</dbReference>